<keyword evidence="1" id="KW-0808">Transferase</keyword>
<dbReference type="PROSITE" id="PS51726">
    <property type="entry name" value="MYST_HAT"/>
    <property type="match status" value="1"/>
</dbReference>
<organism evidence="6 7">
    <name type="scientific">Vespula germanica</name>
    <name type="common">German yellow jacket</name>
    <name type="synonym">Paravespula germanica</name>
    <dbReference type="NCBI Taxonomy" id="30212"/>
    <lineage>
        <taxon>Eukaryota</taxon>
        <taxon>Metazoa</taxon>
        <taxon>Ecdysozoa</taxon>
        <taxon>Arthropoda</taxon>
        <taxon>Hexapoda</taxon>
        <taxon>Insecta</taxon>
        <taxon>Pterygota</taxon>
        <taxon>Neoptera</taxon>
        <taxon>Endopterygota</taxon>
        <taxon>Hymenoptera</taxon>
        <taxon>Apocrita</taxon>
        <taxon>Aculeata</taxon>
        <taxon>Vespoidea</taxon>
        <taxon>Vespidae</taxon>
        <taxon>Vespinae</taxon>
        <taxon>Vespula</taxon>
    </lineage>
</organism>
<keyword evidence="3" id="KW-0862">Zinc</keyword>
<evidence type="ECO:0000256" key="2">
    <source>
        <dbReference type="ARBA" id="ARBA00022771"/>
    </source>
</evidence>
<comment type="subcellular location">
    <subcellularLocation>
        <location evidence="4">Nucleus</location>
    </subcellularLocation>
</comment>
<evidence type="ECO:0000256" key="3">
    <source>
        <dbReference type="ARBA" id="ARBA00022833"/>
    </source>
</evidence>
<dbReference type="InterPro" id="IPR002717">
    <property type="entry name" value="HAT_MYST-type"/>
</dbReference>
<dbReference type="Proteomes" id="UP000617340">
    <property type="component" value="Unassembled WGS sequence"/>
</dbReference>
<name>A0A834MQ04_VESGE</name>
<evidence type="ECO:0000256" key="4">
    <source>
        <dbReference type="RuleBase" id="RU361211"/>
    </source>
</evidence>
<dbReference type="GO" id="GO:0008270">
    <property type="term" value="F:zinc ion binding"/>
    <property type="evidence" value="ECO:0007669"/>
    <property type="project" value="UniProtKB-KW"/>
</dbReference>
<dbReference type="EMBL" id="JACSDZ010000023">
    <property type="protein sequence ID" value="KAF7380510.1"/>
    <property type="molecule type" value="Genomic_DNA"/>
</dbReference>
<dbReference type="GO" id="GO:0000785">
    <property type="term" value="C:chromatin"/>
    <property type="evidence" value="ECO:0007669"/>
    <property type="project" value="TreeGrafter"/>
</dbReference>
<keyword evidence="4" id="KW-0539">Nucleus</keyword>
<dbReference type="PANTHER" id="PTHR10615">
    <property type="entry name" value="HISTONE ACETYLTRANSFERASE"/>
    <property type="match status" value="1"/>
</dbReference>
<evidence type="ECO:0000313" key="6">
    <source>
        <dbReference type="EMBL" id="KAF7380510.1"/>
    </source>
</evidence>
<dbReference type="GO" id="GO:0005634">
    <property type="term" value="C:nucleus"/>
    <property type="evidence" value="ECO:0007669"/>
    <property type="project" value="UniProtKB-SubCell"/>
</dbReference>
<keyword evidence="2" id="KW-0479">Metal-binding</keyword>
<evidence type="ECO:0000259" key="5">
    <source>
        <dbReference type="PROSITE" id="PS51726"/>
    </source>
</evidence>
<dbReference type="GO" id="GO:0003712">
    <property type="term" value="F:transcription coregulator activity"/>
    <property type="evidence" value="ECO:0007669"/>
    <property type="project" value="TreeGrafter"/>
</dbReference>
<keyword evidence="7" id="KW-1185">Reference proteome</keyword>
<reference evidence="6" key="1">
    <citation type="journal article" date="2020" name="G3 (Bethesda)">
        <title>High-Quality Assemblies for Three Invasive Social Wasps from the &lt;i&gt;Vespula&lt;/i&gt; Genus.</title>
        <authorList>
            <person name="Harrop T.W.R."/>
            <person name="Guhlin J."/>
            <person name="McLaughlin G.M."/>
            <person name="Permina E."/>
            <person name="Stockwell P."/>
            <person name="Gilligan J."/>
            <person name="Le Lec M.F."/>
            <person name="Gruber M.A.M."/>
            <person name="Quinn O."/>
            <person name="Lovegrove M."/>
            <person name="Duncan E.J."/>
            <person name="Remnant E.J."/>
            <person name="Van Eeckhoven J."/>
            <person name="Graham B."/>
            <person name="Knapp R.A."/>
            <person name="Langford K.W."/>
            <person name="Kronenberg Z."/>
            <person name="Press M.O."/>
            <person name="Eacker S.M."/>
            <person name="Wilson-Rankin E.E."/>
            <person name="Purcell J."/>
            <person name="Lester P.J."/>
            <person name="Dearden P.K."/>
        </authorList>
    </citation>
    <scope>NUCLEOTIDE SEQUENCE</scope>
    <source>
        <strain evidence="6">Linc-1</strain>
    </source>
</reference>
<evidence type="ECO:0000256" key="1">
    <source>
        <dbReference type="ARBA" id="ARBA00022679"/>
    </source>
</evidence>
<comment type="similarity">
    <text evidence="4">Belongs to the MYST (SAS/MOZ) family.</text>
</comment>
<accession>A0A834MQ04</accession>
<comment type="catalytic activity">
    <reaction evidence="4">
        <text>L-lysyl-[protein] + acetyl-CoA = N(6)-acetyl-L-lysyl-[protein] + CoA + H(+)</text>
        <dbReference type="Rhea" id="RHEA:45948"/>
        <dbReference type="Rhea" id="RHEA-COMP:9752"/>
        <dbReference type="Rhea" id="RHEA-COMP:10731"/>
        <dbReference type="ChEBI" id="CHEBI:15378"/>
        <dbReference type="ChEBI" id="CHEBI:29969"/>
        <dbReference type="ChEBI" id="CHEBI:57287"/>
        <dbReference type="ChEBI" id="CHEBI:57288"/>
        <dbReference type="ChEBI" id="CHEBI:61930"/>
        <dbReference type="EC" id="2.3.1.48"/>
    </reaction>
</comment>
<protein>
    <recommendedName>
        <fullName evidence="4">Histone acetyltransferase</fullName>
        <ecNumber evidence="4">2.3.1.48</ecNumber>
    </recommendedName>
</protein>
<dbReference type="GO" id="GO:0003682">
    <property type="term" value="F:chromatin binding"/>
    <property type="evidence" value="ECO:0007669"/>
    <property type="project" value="TreeGrafter"/>
</dbReference>
<gene>
    <name evidence="6" type="ORF">HZH68_016375</name>
</gene>
<dbReference type="SUPFAM" id="SSF55729">
    <property type="entry name" value="Acyl-CoA N-acyltransferases (Nat)"/>
    <property type="match status" value="1"/>
</dbReference>
<dbReference type="InterPro" id="IPR016181">
    <property type="entry name" value="Acyl_CoA_acyltransferase"/>
</dbReference>
<dbReference type="CDD" id="cd04301">
    <property type="entry name" value="NAT_SF"/>
    <property type="match status" value="1"/>
</dbReference>
<evidence type="ECO:0000313" key="7">
    <source>
        <dbReference type="Proteomes" id="UP000617340"/>
    </source>
</evidence>
<dbReference type="GO" id="GO:0004402">
    <property type="term" value="F:histone acetyltransferase activity"/>
    <property type="evidence" value="ECO:0007669"/>
    <property type="project" value="InterPro"/>
</dbReference>
<sequence>MTDSQQLPQILILYISEKNSFLNYNVSCILTLPPYQRQGYGRLLIDFTKSAQRRRQRRCIGTGIWSRCSSSSSSSSSGVVVVWWWWCILEWLAGAAAAAAAAAAESATPGVSPHRSSTYPHHTASAQALRIRTNAQSNTEGRPLRVLWEFARTRKTQEEEEVLSMVVEPPSLQDIPE</sequence>
<keyword evidence="2" id="KW-0863">Zinc-finger</keyword>
<feature type="domain" description="MYST-type HAT" evidence="5">
    <location>
        <begin position="1"/>
        <end position="150"/>
    </location>
</feature>
<dbReference type="InterPro" id="IPR050603">
    <property type="entry name" value="MYST_HAT"/>
</dbReference>
<dbReference type="GO" id="GO:0006357">
    <property type="term" value="P:regulation of transcription by RNA polymerase II"/>
    <property type="evidence" value="ECO:0007669"/>
    <property type="project" value="TreeGrafter"/>
</dbReference>
<dbReference type="EC" id="2.3.1.48" evidence="4"/>
<proteinExistence type="inferred from homology"/>
<dbReference type="Gene3D" id="3.40.630.30">
    <property type="match status" value="1"/>
</dbReference>
<comment type="caution">
    <text evidence="6">The sequence shown here is derived from an EMBL/GenBank/DDBJ whole genome shotgun (WGS) entry which is preliminary data.</text>
</comment>
<dbReference type="Pfam" id="PF01853">
    <property type="entry name" value="MOZ_SAS"/>
    <property type="match status" value="1"/>
</dbReference>
<dbReference type="PANTHER" id="PTHR10615:SF161">
    <property type="entry name" value="HISTONE ACETYLTRANSFERASE KAT7"/>
    <property type="match status" value="1"/>
</dbReference>
<dbReference type="AlphaFoldDB" id="A0A834MQ04"/>